<gene>
    <name evidence="2" type="ORF">I602_398</name>
</gene>
<reference evidence="2 3" key="1">
    <citation type="submission" date="2015-07" db="EMBL/GenBank/DDBJ databases">
        <title>Genome of Polaribacter dokdonenesis DSW-5, isolated from seawater off Dokdo in Korea.</title>
        <authorList>
            <person name="Yoon K."/>
            <person name="Song J.Y."/>
            <person name="Kim J.F."/>
        </authorList>
    </citation>
    <scope>NUCLEOTIDE SEQUENCE [LARGE SCALE GENOMIC DNA]</scope>
    <source>
        <strain evidence="2 3">DSW-5</strain>
    </source>
</reference>
<evidence type="ECO:0000256" key="1">
    <source>
        <dbReference type="SAM" id="Phobius"/>
    </source>
</evidence>
<dbReference type="STRING" id="1300348.I602_398"/>
<feature type="transmembrane region" description="Helical" evidence="1">
    <location>
        <begin position="26"/>
        <end position="42"/>
    </location>
</feature>
<evidence type="ECO:0000313" key="3">
    <source>
        <dbReference type="Proteomes" id="UP000037716"/>
    </source>
</evidence>
<name>A0A0N0CEU2_9FLAO</name>
<keyword evidence="1" id="KW-0812">Transmembrane</keyword>
<keyword evidence="1" id="KW-1133">Transmembrane helix</keyword>
<dbReference type="Proteomes" id="UP000037716">
    <property type="component" value="Unassembled WGS sequence"/>
</dbReference>
<sequence length="49" mass="5785">MYLCSLYSLIFEFILPQQLTRYTADPIDVILYFLGGFTFYLLQNKPSRA</sequence>
<dbReference type="EMBL" id="LGBR01000001">
    <property type="protein sequence ID" value="KOY50838.1"/>
    <property type="molecule type" value="Genomic_DNA"/>
</dbReference>
<comment type="caution">
    <text evidence="2">The sequence shown here is derived from an EMBL/GenBank/DDBJ whole genome shotgun (WGS) entry which is preliminary data.</text>
</comment>
<dbReference type="AlphaFoldDB" id="A0A0N0CEU2"/>
<accession>A0A0N0CEU2</accession>
<evidence type="ECO:0000313" key="2">
    <source>
        <dbReference type="EMBL" id="KOY50838.1"/>
    </source>
</evidence>
<keyword evidence="1" id="KW-0472">Membrane</keyword>
<organism evidence="2 3">
    <name type="scientific">Polaribacter dokdonensis DSW-5</name>
    <dbReference type="NCBI Taxonomy" id="1300348"/>
    <lineage>
        <taxon>Bacteria</taxon>
        <taxon>Pseudomonadati</taxon>
        <taxon>Bacteroidota</taxon>
        <taxon>Flavobacteriia</taxon>
        <taxon>Flavobacteriales</taxon>
        <taxon>Flavobacteriaceae</taxon>
    </lineage>
</organism>
<proteinExistence type="predicted"/>
<protein>
    <submittedName>
        <fullName evidence="2">Uncharacterized protein</fullName>
    </submittedName>
</protein>